<evidence type="ECO:0000259" key="1">
    <source>
        <dbReference type="SMART" id="SM01126"/>
    </source>
</evidence>
<dbReference type="Pfam" id="PF12762">
    <property type="entry name" value="DDE_Tnp_IS1595"/>
    <property type="match status" value="1"/>
</dbReference>
<dbReference type="InterPro" id="IPR053164">
    <property type="entry name" value="IS1016-like_transposase"/>
</dbReference>
<dbReference type="InterPro" id="IPR024442">
    <property type="entry name" value="Transposase_Zn_ribbon"/>
</dbReference>
<comment type="caution">
    <text evidence="2">The sequence shown here is derived from an EMBL/GenBank/DDBJ whole genome shotgun (WGS) entry which is preliminary data.</text>
</comment>
<gene>
    <name evidence="2" type="ORF">ISP14_14010</name>
</gene>
<evidence type="ECO:0000313" key="3">
    <source>
        <dbReference type="Proteomes" id="UP001620397"/>
    </source>
</evidence>
<sequence length="372" mass="42788">MTQHYLHSKESRNFARKINSLTNDEAEQWLASARWGATDKQGCPACGLFRKHYRRAKTRRWRCASCSREFSVTSGTPFHGRKLPFVDMIRLFAAFENGAKGQSLLEASRRVGCTPKTAQVFFGKIREWMVHAMDLCPLGGAFTVHMDGGYFGGKPRKPNRRARIPRRALEVRFGKKAPKNQNQPWIEAGMTYQNWCKRARKRVVISLCESAGHRMGSGRVMAFVCSGENEAEVTRLAKNFLSPDARVMTDESSAYSTLGALVAEHYTVSHANEFSTSEGVSDNMCETLFSRFRRSEYGTLHGFRPKYLQDYTCEFVWRENHRKHAQDKRFRILMIGMMTAPTSRWWAGYWQGRCRREEIGLDYFLARLPSTK</sequence>
<dbReference type="PANTHER" id="PTHR47163:SF2">
    <property type="entry name" value="SI:DKEY-17M8.2"/>
    <property type="match status" value="1"/>
</dbReference>
<name>A0ABW8KKK5_9GAMM</name>
<dbReference type="NCBIfam" id="NF033547">
    <property type="entry name" value="transpos_IS1595"/>
    <property type="match status" value="1"/>
</dbReference>
<feature type="domain" description="ISXO2-like transposase" evidence="1">
    <location>
        <begin position="137"/>
        <end position="320"/>
    </location>
</feature>
<accession>A0ABW8KKK5</accession>
<proteinExistence type="predicted"/>
<dbReference type="Pfam" id="PF12760">
    <property type="entry name" value="Zn_ribbon_IS1595"/>
    <property type="match status" value="1"/>
</dbReference>
<organism evidence="2 3">
    <name type="scientific">Dyella agri</name>
    <dbReference type="NCBI Taxonomy" id="1926869"/>
    <lineage>
        <taxon>Bacteria</taxon>
        <taxon>Pseudomonadati</taxon>
        <taxon>Pseudomonadota</taxon>
        <taxon>Gammaproteobacteria</taxon>
        <taxon>Lysobacterales</taxon>
        <taxon>Rhodanobacteraceae</taxon>
        <taxon>Dyella</taxon>
    </lineage>
</organism>
<dbReference type="PANTHER" id="PTHR47163">
    <property type="entry name" value="DDE_TNP_IS1595 DOMAIN-CONTAINING PROTEIN"/>
    <property type="match status" value="1"/>
</dbReference>
<reference evidence="2 3" key="1">
    <citation type="submission" date="2020-10" db="EMBL/GenBank/DDBJ databases">
        <title>Phylogeny of dyella-like bacteria.</title>
        <authorList>
            <person name="Fu J."/>
        </authorList>
    </citation>
    <scope>NUCLEOTIDE SEQUENCE [LARGE SCALE GENOMIC DNA]</scope>
    <source>
        <strain evidence="2 3">DKC-1</strain>
    </source>
</reference>
<dbReference type="SMART" id="SM01126">
    <property type="entry name" value="DDE_Tnp_IS1595"/>
    <property type="match status" value="1"/>
</dbReference>
<dbReference type="Proteomes" id="UP001620397">
    <property type="component" value="Unassembled WGS sequence"/>
</dbReference>
<protein>
    <submittedName>
        <fullName evidence="2">IS1595 family transposase</fullName>
    </submittedName>
</protein>
<evidence type="ECO:0000313" key="2">
    <source>
        <dbReference type="EMBL" id="MFK2931907.1"/>
    </source>
</evidence>
<dbReference type="InterPro" id="IPR024445">
    <property type="entry name" value="Tnp_ISXO2-like"/>
</dbReference>
<keyword evidence="3" id="KW-1185">Reference proteome</keyword>
<dbReference type="RefSeq" id="WP_404540991.1">
    <property type="nucleotide sequence ID" value="NZ_JADIKL010000008.1"/>
</dbReference>
<dbReference type="EMBL" id="JADIKL010000008">
    <property type="protein sequence ID" value="MFK2931907.1"/>
    <property type="molecule type" value="Genomic_DNA"/>
</dbReference>